<evidence type="ECO:0000313" key="2">
    <source>
        <dbReference type="EMBL" id="VTR60595.1"/>
    </source>
</evidence>
<proteinExistence type="predicted"/>
<organism evidence="2">
    <name type="scientific">Serratia fonticola</name>
    <dbReference type="NCBI Taxonomy" id="47917"/>
    <lineage>
        <taxon>Bacteria</taxon>
        <taxon>Pseudomonadati</taxon>
        <taxon>Pseudomonadota</taxon>
        <taxon>Gammaproteobacteria</taxon>
        <taxon>Enterobacterales</taxon>
        <taxon>Yersiniaceae</taxon>
        <taxon>Serratia</taxon>
    </lineage>
</organism>
<protein>
    <submittedName>
        <fullName evidence="2">Sec-independent protein translocase protein TatC</fullName>
    </submittedName>
</protein>
<dbReference type="AlphaFoldDB" id="A0A4U9WLY9"/>
<evidence type="ECO:0000256" key="1">
    <source>
        <dbReference type="SAM" id="Phobius"/>
    </source>
</evidence>
<keyword evidence="1" id="KW-0812">Transmembrane</keyword>
<keyword evidence="1" id="KW-0472">Membrane</keyword>
<reference evidence="2" key="1">
    <citation type="submission" date="2019-05" db="EMBL/GenBank/DDBJ databases">
        <authorList>
            <consortium name="Pathogen Informatics"/>
        </authorList>
    </citation>
    <scope>NUCLEOTIDE SEQUENCE [LARGE SCALE GENOMIC DNA]</scope>
    <source>
        <strain evidence="2">NCTC12965</strain>
    </source>
</reference>
<gene>
    <name evidence="2" type="primary">tatC_2</name>
    <name evidence="2" type="ORF">NCTC12965_08531</name>
</gene>
<accession>A0A4U9WLY9</accession>
<sequence>MAVEDTQPLISHLIELRKRLLNSIISVLAIFIVFGVFR</sequence>
<dbReference type="EMBL" id="CABEEZ010000165">
    <property type="protein sequence ID" value="VTR60595.1"/>
    <property type="molecule type" value="Genomic_DNA"/>
</dbReference>
<keyword evidence="1" id="KW-1133">Transmembrane helix</keyword>
<feature type="transmembrane region" description="Helical" evidence="1">
    <location>
        <begin position="20"/>
        <end position="37"/>
    </location>
</feature>
<name>A0A4U9WLY9_SERFO</name>